<dbReference type="InterPro" id="IPR037291">
    <property type="entry name" value="DUF4139"/>
</dbReference>
<name>A0A5B9QLS5_9BACT</name>
<feature type="coiled-coil region" evidence="1">
    <location>
        <begin position="174"/>
        <end position="201"/>
    </location>
</feature>
<dbReference type="Pfam" id="PF13600">
    <property type="entry name" value="DUF4140"/>
    <property type="match status" value="1"/>
</dbReference>
<feature type="domain" description="DUF4139" evidence="2">
    <location>
        <begin position="228"/>
        <end position="575"/>
    </location>
</feature>
<dbReference type="InterPro" id="IPR025554">
    <property type="entry name" value="DUF4140"/>
</dbReference>
<evidence type="ECO:0000313" key="4">
    <source>
        <dbReference type="EMBL" id="QEG38762.1"/>
    </source>
</evidence>
<reference evidence="4 5" key="1">
    <citation type="submission" date="2019-08" db="EMBL/GenBank/DDBJ databases">
        <title>Deep-cultivation of Planctomycetes and their phenomic and genomic characterization uncovers novel biology.</title>
        <authorList>
            <person name="Wiegand S."/>
            <person name="Jogler M."/>
            <person name="Boedeker C."/>
            <person name="Pinto D."/>
            <person name="Vollmers J."/>
            <person name="Rivas-Marin E."/>
            <person name="Kohn T."/>
            <person name="Peeters S.H."/>
            <person name="Heuer A."/>
            <person name="Rast P."/>
            <person name="Oberbeckmann S."/>
            <person name="Bunk B."/>
            <person name="Jeske O."/>
            <person name="Meyerdierks A."/>
            <person name="Storesund J.E."/>
            <person name="Kallscheuer N."/>
            <person name="Luecker S."/>
            <person name="Lage O.M."/>
            <person name="Pohl T."/>
            <person name="Merkel B.J."/>
            <person name="Hornburger P."/>
            <person name="Mueller R.-W."/>
            <person name="Bruemmer F."/>
            <person name="Labrenz M."/>
            <person name="Spormann A.M."/>
            <person name="Op den Camp H."/>
            <person name="Overmann J."/>
            <person name="Amann R."/>
            <person name="Jetten M.S.M."/>
            <person name="Mascher T."/>
            <person name="Medema M.H."/>
            <person name="Devos D.P."/>
            <person name="Kaster A.-K."/>
            <person name="Ovreas L."/>
            <person name="Rohde M."/>
            <person name="Galperin M.Y."/>
            <person name="Jogler C."/>
        </authorList>
    </citation>
    <scope>NUCLEOTIDE SEQUENCE [LARGE SCALE GENOMIC DNA]</scope>
    <source>
        <strain evidence="4 5">UC8</strain>
    </source>
</reference>
<dbReference type="AlphaFoldDB" id="A0A5B9QLS5"/>
<dbReference type="PANTHER" id="PTHR31005">
    <property type="entry name" value="DUF4139 DOMAIN-CONTAINING PROTEIN"/>
    <property type="match status" value="1"/>
</dbReference>
<dbReference type="InterPro" id="IPR011935">
    <property type="entry name" value="CHP02231"/>
</dbReference>
<keyword evidence="1" id="KW-0175">Coiled coil</keyword>
<dbReference type="Proteomes" id="UP000325286">
    <property type="component" value="Chromosome"/>
</dbReference>
<dbReference type="RefSeq" id="WP_084428335.1">
    <property type="nucleotide sequence ID" value="NZ_CP042914.1"/>
</dbReference>
<protein>
    <recommendedName>
        <fullName evidence="6">DUF4139 domain-containing protein</fullName>
    </recommendedName>
</protein>
<evidence type="ECO:0000313" key="5">
    <source>
        <dbReference type="Proteomes" id="UP000325286"/>
    </source>
</evidence>
<dbReference type="NCBIfam" id="TIGR02231">
    <property type="entry name" value="mucoidy inhibitor MuiA family protein"/>
    <property type="match status" value="1"/>
</dbReference>
<dbReference type="OrthoDB" id="9777444at2"/>
<organism evidence="4 5">
    <name type="scientific">Roseimaritima ulvae</name>
    <dbReference type="NCBI Taxonomy" id="980254"/>
    <lineage>
        <taxon>Bacteria</taxon>
        <taxon>Pseudomonadati</taxon>
        <taxon>Planctomycetota</taxon>
        <taxon>Planctomycetia</taxon>
        <taxon>Pirellulales</taxon>
        <taxon>Pirellulaceae</taxon>
        <taxon>Roseimaritima</taxon>
    </lineage>
</organism>
<proteinExistence type="predicted"/>
<accession>A0A5B9QLS5</accession>
<dbReference type="EMBL" id="CP042914">
    <property type="protein sequence ID" value="QEG38762.1"/>
    <property type="molecule type" value="Genomic_DNA"/>
</dbReference>
<feature type="domain" description="DUF4140" evidence="3">
    <location>
        <begin position="40"/>
        <end position="134"/>
    </location>
</feature>
<evidence type="ECO:0000256" key="1">
    <source>
        <dbReference type="SAM" id="Coils"/>
    </source>
</evidence>
<evidence type="ECO:0000259" key="3">
    <source>
        <dbReference type="Pfam" id="PF13600"/>
    </source>
</evidence>
<evidence type="ECO:0008006" key="6">
    <source>
        <dbReference type="Google" id="ProtNLM"/>
    </source>
</evidence>
<feature type="coiled-coil region" evidence="1">
    <location>
        <begin position="100"/>
        <end position="141"/>
    </location>
</feature>
<dbReference type="KEGG" id="rul:UC8_07200"/>
<dbReference type="Pfam" id="PF13598">
    <property type="entry name" value="DUF4139"/>
    <property type="match status" value="1"/>
</dbReference>
<dbReference type="PANTHER" id="PTHR31005:SF8">
    <property type="entry name" value="DUF4139 DOMAIN-CONTAINING PROTEIN"/>
    <property type="match status" value="1"/>
</dbReference>
<gene>
    <name evidence="4" type="ORF">UC8_07200</name>
</gene>
<sequence>MPACNTTSLLLALLTFVPLGIARPAQGRADEAVASAIDAVTVYRDQAQVIRRFDVPASPELQRIRVTGLPAQLVEGTAYAESEANTTVRSVRVYTTTQVSPESQQKLRQLRAELGELEDELEAAEQMLAVIEQDLLTVEKLVRFSAEKAQQNLDRATLDSKTVTELADFTMQRRRLLAAELHEAQGQVQQLQEDIVENQSRQQKISAQQQTRAFEAMVEVNSPEGGWVRLAYRVNQVSWTPRYTLRGQSGDDDSRTFELQLAAVVSQASGEDWQDVALTLSTAQPDIQSAGPMLTPLRVGTAATAGGTAAVSPSPAETLAGLSGRDGQEVPGWQDQAVWQRDIGLNAEAGRRQLDELSRDLNAQREVAADAGADITDATYRVPGRIDLDSRAGGQTVAISNDTLNGELAYVVTPLLSSFAYRQAELTNTLGRNLIAGEAGIYLDDKFVGTTTLPPTAAGGRLLVGFGADRQLRTRRELLSRDSSIHGGNQRQELKVRLVVSNYHDHPVSVRLLDRVPVSNQDAAISVALSAEADDQLSDDGLYRRMQYPTGILRWDLDVPAERFGSKAFDFEYRFTLEYDRQQQIVGDQMIESIRNDYRFENSSGGGMGGMGGGIF</sequence>
<keyword evidence="5" id="KW-1185">Reference proteome</keyword>
<evidence type="ECO:0000259" key="2">
    <source>
        <dbReference type="Pfam" id="PF13598"/>
    </source>
</evidence>